<evidence type="ECO:0000313" key="2">
    <source>
        <dbReference type="EMBL" id="SDH53373.1"/>
    </source>
</evidence>
<name>A0A1G8D751_9SPHI</name>
<dbReference type="STRING" id="551996.SAMN05192573_110139"/>
<proteinExistence type="predicted"/>
<protein>
    <recommendedName>
        <fullName evidence="4">TerB family tellurite resistance protein</fullName>
    </recommendedName>
</protein>
<sequence>MASINRKILSGWLICFSFCAFSFHDANAQTFAEWFQQKKTQIKYLTEQIAALEQYSSYVKQGYRIAQSGWGGVSNWLKGEFNLHSTYYNSLRTVNLVIKNDPKADSIITYAQRIPLQFDLMDSLSAIDDDTRNYIGKVKAAVLLETDKDLSELQLVMTDGKLEMSDDERIERLDGIYQRVRDKLGFSMAFCNGARMLIIQRNNSLNDLNTLRRLYEIN</sequence>
<evidence type="ECO:0000256" key="1">
    <source>
        <dbReference type="SAM" id="SignalP"/>
    </source>
</evidence>
<dbReference type="AlphaFoldDB" id="A0A1G8D751"/>
<keyword evidence="1" id="KW-0732">Signal</keyword>
<evidence type="ECO:0000313" key="3">
    <source>
        <dbReference type="Proteomes" id="UP000199705"/>
    </source>
</evidence>
<feature type="signal peptide" evidence="1">
    <location>
        <begin position="1"/>
        <end position="28"/>
    </location>
</feature>
<dbReference type="EMBL" id="FNCG01000010">
    <property type="protein sequence ID" value="SDH53373.1"/>
    <property type="molecule type" value="Genomic_DNA"/>
</dbReference>
<evidence type="ECO:0008006" key="4">
    <source>
        <dbReference type="Google" id="ProtNLM"/>
    </source>
</evidence>
<gene>
    <name evidence="2" type="ORF">SAMN05192573_110139</name>
</gene>
<accession>A0A1G8D751</accession>
<organism evidence="2 3">
    <name type="scientific">Mucilaginibacter gossypii</name>
    <dbReference type="NCBI Taxonomy" id="551996"/>
    <lineage>
        <taxon>Bacteria</taxon>
        <taxon>Pseudomonadati</taxon>
        <taxon>Bacteroidota</taxon>
        <taxon>Sphingobacteriia</taxon>
        <taxon>Sphingobacteriales</taxon>
        <taxon>Sphingobacteriaceae</taxon>
        <taxon>Mucilaginibacter</taxon>
    </lineage>
</organism>
<reference evidence="3" key="1">
    <citation type="submission" date="2016-10" db="EMBL/GenBank/DDBJ databases">
        <authorList>
            <person name="Varghese N."/>
            <person name="Submissions S."/>
        </authorList>
    </citation>
    <scope>NUCLEOTIDE SEQUENCE [LARGE SCALE GENOMIC DNA]</scope>
    <source>
        <strain evidence="3">Gh-67</strain>
    </source>
</reference>
<feature type="chain" id="PRO_5011551932" description="TerB family tellurite resistance protein" evidence="1">
    <location>
        <begin position="29"/>
        <end position="218"/>
    </location>
</feature>
<keyword evidence="3" id="KW-1185">Reference proteome</keyword>
<dbReference type="Proteomes" id="UP000199705">
    <property type="component" value="Unassembled WGS sequence"/>
</dbReference>
<dbReference type="RefSeq" id="WP_091170758.1">
    <property type="nucleotide sequence ID" value="NZ_FNCG01000010.1"/>
</dbReference>